<feature type="domain" description="Aminopeptidase P N-terminal" evidence="11">
    <location>
        <begin position="5"/>
        <end position="136"/>
    </location>
</feature>
<evidence type="ECO:0000256" key="6">
    <source>
        <dbReference type="ARBA" id="ARBA00022723"/>
    </source>
</evidence>
<sequence length="464" mass="51827">MDAHTSHTLYAERRARVAAQLGPGGIAIVPTALERQRNRDSDFLFRHDSYFYYLTGFSEPNAWLVITAEGETTLFCQPKDLEREIWDGIRLGPEAAPEHLGVSAAFAVTELDQRLPRLLENRHTVWYPFATHKGLEGRIDGWLQSVRARVRFGALCPESQRDLCGVLDEMRLFKDPFERDTMRRAAQISAGAHIRAMQRSAAMLRAGQDVREYHLDAELLHEFRQHGSQYPAYGSIVAAGANACVLHYRADNAPIRDGELVLIDAGCELDGYASDITRTFPANGRFSGPQRVLYDLVLASQVAAIEATRPGARFVAPHEAAVRVLTQGMLDLGLLDKNQVGTLEDAIQHRHYFAHYMHRTGHWLGMDVHDCGSYVEPSEVGTVSERQDALSGETILDRPSRILRPGMALTIEPGLYVRPSDGVPREFWNIGIRIEDDAFVTDTGCELISRGVPVQADEIEALMR</sequence>
<dbReference type="AlphaFoldDB" id="A0A9X4NSJ3"/>
<evidence type="ECO:0000256" key="3">
    <source>
        <dbReference type="ARBA" id="ARBA00008766"/>
    </source>
</evidence>
<dbReference type="InterPro" id="IPR000994">
    <property type="entry name" value="Pept_M24"/>
</dbReference>
<comment type="cofactor">
    <cofactor evidence="2">
        <name>Mn(2+)</name>
        <dbReference type="ChEBI" id="CHEBI:29035"/>
    </cofactor>
</comment>
<dbReference type="InterPro" id="IPR001131">
    <property type="entry name" value="Peptidase_M24B_aminopep-P_CS"/>
</dbReference>
<dbReference type="EC" id="3.4.11.9" evidence="4"/>
<dbReference type="GO" id="GO:0005829">
    <property type="term" value="C:cytosol"/>
    <property type="evidence" value="ECO:0007669"/>
    <property type="project" value="TreeGrafter"/>
</dbReference>
<evidence type="ECO:0000313" key="12">
    <source>
        <dbReference type="EMBL" id="MDG5975869.1"/>
    </source>
</evidence>
<evidence type="ECO:0000256" key="4">
    <source>
        <dbReference type="ARBA" id="ARBA00012574"/>
    </source>
</evidence>
<dbReference type="Gene3D" id="3.40.350.10">
    <property type="entry name" value="Creatinase/prolidase N-terminal domain"/>
    <property type="match status" value="1"/>
</dbReference>
<comment type="similarity">
    <text evidence="3 10">Belongs to the peptidase M24B family.</text>
</comment>
<dbReference type="PROSITE" id="PS00491">
    <property type="entry name" value="PROLINE_PEPTIDASE"/>
    <property type="match status" value="1"/>
</dbReference>
<organism evidence="12 13">
    <name type="scientific">Hydrogenophaga taeniospiralis CCUG 15921</name>
    <dbReference type="NCBI Taxonomy" id="1281780"/>
    <lineage>
        <taxon>Bacteria</taxon>
        <taxon>Pseudomonadati</taxon>
        <taxon>Pseudomonadota</taxon>
        <taxon>Betaproteobacteria</taxon>
        <taxon>Burkholderiales</taxon>
        <taxon>Comamonadaceae</taxon>
        <taxon>Hydrogenophaga</taxon>
    </lineage>
</organism>
<dbReference type="Pfam" id="PF00557">
    <property type="entry name" value="Peptidase_M24"/>
    <property type="match status" value="1"/>
</dbReference>
<dbReference type="SUPFAM" id="SSF53092">
    <property type="entry name" value="Creatinase/prolidase N-terminal domain"/>
    <property type="match status" value="1"/>
</dbReference>
<dbReference type="Proteomes" id="UP001152876">
    <property type="component" value="Unassembled WGS sequence"/>
</dbReference>
<evidence type="ECO:0000256" key="8">
    <source>
        <dbReference type="ARBA" id="ARBA00023049"/>
    </source>
</evidence>
<keyword evidence="13" id="KW-1185">Reference proteome</keyword>
<evidence type="ECO:0000256" key="2">
    <source>
        <dbReference type="ARBA" id="ARBA00001936"/>
    </source>
</evidence>
<dbReference type="Gene3D" id="3.90.230.10">
    <property type="entry name" value="Creatinase/methionine aminopeptidase superfamily"/>
    <property type="match status" value="1"/>
</dbReference>
<keyword evidence="8" id="KW-0482">Metalloprotease</keyword>
<evidence type="ECO:0000256" key="1">
    <source>
        <dbReference type="ARBA" id="ARBA00001424"/>
    </source>
</evidence>
<dbReference type="PANTHER" id="PTHR43226:SF4">
    <property type="entry name" value="XAA-PRO AMINOPEPTIDASE 3"/>
    <property type="match status" value="1"/>
</dbReference>
<evidence type="ECO:0000256" key="9">
    <source>
        <dbReference type="ARBA" id="ARBA00023211"/>
    </source>
</evidence>
<evidence type="ECO:0000259" key="11">
    <source>
        <dbReference type="SMART" id="SM01011"/>
    </source>
</evidence>
<dbReference type="InterPro" id="IPR052433">
    <property type="entry name" value="X-Pro_dipept-like"/>
</dbReference>
<keyword evidence="9" id="KW-0464">Manganese</keyword>
<reference evidence="12" key="1">
    <citation type="submission" date="2013-01" db="EMBL/GenBank/DDBJ databases">
        <title>Genome draft of Hydrogenophaga taeniospiralis 2K1.</title>
        <authorList>
            <person name="Gomila M."/>
            <person name="Lalucat J."/>
        </authorList>
    </citation>
    <scope>NUCLEOTIDE SEQUENCE</scope>
    <source>
        <strain evidence="12">CCUG 15921</strain>
    </source>
</reference>
<name>A0A9X4NSJ3_9BURK</name>
<dbReference type="InterPro" id="IPR007865">
    <property type="entry name" value="Aminopep_P_N"/>
</dbReference>
<dbReference type="RefSeq" id="WP_068176358.1">
    <property type="nucleotide sequence ID" value="NZ_AOGK01000009.1"/>
</dbReference>
<dbReference type="EMBL" id="AOGK01000009">
    <property type="protein sequence ID" value="MDG5975869.1"/>
    <property type="molecule type" value="Genomic_DNA"/>
</dbReference>
<dbReference type="OrthoDB" id="9806388at2"/>
<dbReference type="GO" id="GO:0070006">
    <property type="term" value="F:metalloaminopeptidase activity"/>
    <property type="evidence" value="ECO:0007669"/>
    <property type="project" value="InterPro"/>
</dbReference>
<dbReference type="PANTHER" id="PTHR43226">
    <property type="entry name" value="XAA-PRO AMINOPEPTIDASE 3"/>
    <property type="match status" value="1"/>
</dbReference>
<accession>A0A9X4NSJ3</accession>
<evidence type="ECO:0000256" key="5">
    <source>
        <dbReference type="ARBA" id="ARBA00022670"/>
    </source>
</evidence>
<dbReference type="SMART" id="SM01011">
    <property type="entry name" value="AMP_N"/>
    <property type="match status" value="1"/>
</dbReference>
<gene>
    <name evidence="12" type="ORF">H010_11434</name>
</gene>
<dbReference type="CDD" id="cd01087">
    <property type="entry name" value="Prolidase"/>
    <property type="match status" value="1"/>
</dbReference>
<dbReference type="InterPro" id="IPR036005">
    <property type="entry name" value="Creatinase/aminopeptidase-like"/>
</dbReference>
<keyword evidence="7" id="KW-0378">Hydrolase</keyword>
<protein>
    <recommendedName>
        <fullName evidence="4">Xaa-Pro aminopeptidase</fullName>
        <ecNumber evidence="4">3.4.11.9</ecNumber>
    </recommendedName>
</protein>
<comment type="catalytic activity">
    <reaction evidence="1">
        <text>Release of any N-terminal amino acid, including proline, that is linked to proline, even from a dipeptide or tripeptide.</text>
        <dbReference type="EC" id="3.4.11.9"/>
    </reaction>
</comment>
<keyword evidence="5" id="KW-0645">Protease</keyword>
<dbReference type="GO" id="GO:0030145">
    <property type="term" value="F:manganese ion binding"/>
    <property type="evidence" value="ECO:0007669"/>
    <property type="project" value="InterPro"/>
</dbReference>
<evidence type="ECO:0000256" key="10">
    <source>
        <dbReference type="RuleBase" id="RU000590"/>
    </source>
</evidence>
<keyword evidence="6 10" id="KW-0479">Metal-binding</keyword>
<comment type="caution">
    <text evidence="12">The sequence shown here is derived from an EMBL/GenBank/DDBJ whole genome shotgun (WGS) entry which is preliminary data.</text>
</comment>
<evidence type="ECO:0000256" key="7">
    <source>
        <dbReference type="ARBA" id="ARBA00022801"/>
    </source>
</evidence>
<dbReference type="GO" id="GO:0006508">
    <property type="term" value="P:proteolysis"/>
    <property type="evidence" value="ECO:0007669"/>
    <property type="project" value="UniProtKB-KW"/>
</dbReference>
<evidence type="ECO:0000313" key="13">
    <source>
        <dbReference type="Proteomes" id="UP001152876"/>
    </source>
</evidence>
<dbReference type="InterPro" id="IPR029149">
    <property type="entry name" value="Creatin/AminoP/Spt16_N"/>
</dbReference>
<dbReference type="Pfam" id="PF05195">
    <property type="entry name" value="AMP_N"/>
    <property type="match status" value="1"/>
</dbReference>
<dbReference type="SUPFAM" id="SSF55920">
    <property type="entry name" value="Creatinase/aminopeptidase"/>
    <property type="match status" value="1"/>
</dbReference>
<proteinExistence type="inferred from homology"/>